<evidence type="ECO:0000313" key="3">
    <source>
        <dbReference type="EMBL" id="VVE41438.1"/>
    </source>
</evidence>
<proteinExistence type="predicted"/>
<dbReference type="RefSeq" id="WP_017234527.1">
    <property type="nucleotide sequence ID" value="NZ_CABPSH010000014.1"/>
</dbReference>
<dbReference type="Proteomes" id="UP000400981">
    <property type="component" value="Unassembled WGS sequence"/>
</dbReference>
<dbReference type="Pfam" id="PF11666">
    <property type="entry name" value="DUF2933"/>
    <property type="match status" value="1"/>
</dbReference>
<keyword evidence="4" id="KW-1185">Reference proteome</keyword>
<protein>
    <recommendedName>
        <fullName evidence="5">DUF2933 domain-containing protein</fullName>
    </recommendedName>
</protein>
<evidence type="ECO:0008006" key="5">
    <source>
        <dbReference type="Google" id="ProtNLM"/>
    </source>
</evidence>
<sequence>MNNQMPQQETSHEAHRTLSRSRWVLIGFLIVIAYFLFTEHRAHVIPYLPFLLFAACPLMHLFMHHGHHHGHRHSGERPSRRVDGKGE</sequence>
<dbReference type="EMBL" id="CABPSH010000014">
    <property type="protein sequence ID" value="VVE41438.1"/>
    <property type="molecule type" value="Genomic_DNA"/>
</dbReference>
<feature type="transmembrane region" description="Helical" evidence="2">
    <location>
        <begin position="44"/>
        <end position="63"/>
    </location>
</feature>
<gene>
    <name evidence="3" type="ORF">PEP31012_04209</name>
</gene>
<evidence type="ECO:0000313" key="4">
    <source>
        <dbReference type="Proteomes" id="UP000400981"/>
    </source>
</evidence>
<organism evidence="3 4">
    <name type="scientific">Pandoraea eparura</name>
    <dbReference type="NCBI Taxonomy" id="2508291"/>
    <lineage>
        <taxon>Bacteria</taxon>
        <taxon>Pseudomonadati</taxon>
        <taxon>Pseudomonadota</taxon>
        <taxon>Betaproteobacteria</taxon>
        <taxon>Burkholderiales</taxon>
        <taxon>Burkholderiaceae</taxon>
        <taxon>Pandoraea</taxon>
    </lineage>
</organism>
<dbReference type="InterPro" id="IPR021682">
    <property type="entry name" value="DUF2933"/>
</dbReference>
<feature type="region of interest" description="Disordered" evidence="1">
    <location>
        <begin position="66"/>
        <end position="87"/>
    </location>
</feature>
<accession>A0A5E4XZH9</accession>
<evidence type="ECO:0000256" key="2">
    <source>
        <dbReference type="SAM" id="Phobius"/>
    </source>
</evidence>
<dbReference type="AlphaFoldDB" id="A0A5E4XZH9"/>
<keyword evidence="2" id="KW-0472">Membrane</keyword>
<dbReference type="OrthoDB" id="5298481at2"/>
<keyword evidence="2" id="KW-0812">Transmembrane</keyword>
<keyword evidence="2" id="KW-1133">Transmembrane helix</keyword>
<name>A0A5E4XZH9_9BURK</name>
<reference evidence="3 4" key="1">
    <citation type="submission" date="2019-08" db="EMBL/GenBank/DDBJ databases">
        <authorList>
            <person name="Peeters C."/>
        </authorList>
    </citation>
    <scope>NUCLEOTIDE SEQUENCE [LARGE SCALE GENOMIC DNA]</scope>
    <source>
        <strain evidence="3 4">LMG 31012</strain>
    </source>
</reference>
<feature type="compositionally biased region" description="Basic and acidic residues" evidence="1">
    <location>
        <begin position="73"/>
        <end position="87"/>
    </location>
</feature>
<feature type="transmembrane region" description="Helical" evidence="2">
    <location>
        <begin position="21"/>
        <end position="38"/>
    </location>
</feature>
<evidence type="ECO:0000256" key="1">
    <source>
        <dbReference type="SAM" id="MobiDB-lite"/>
    </source>
</evidence>